<dbReference type="InterPro" id="IPR008984">
    <property type="entry name" value="SMAD_FHA_dom_sf"/>
</dbReference>
<reference evidence="9 10" key="1">
    <citation type="submission" date="2024-08" db="EMBL/GenBank/DDBJ databases">
        <authorList>
            <person name="Will J Nash"/>
            <person name="Angela Man"/>
            <person name="Seanna McTaggart"/>
            <person name="Kendall Baker"/>
            <person name="Tom Barker"/>
            <person name="Leah Catchpole"/>
            <person name="Alex Durrant"/>
            <person name="Karim Gharbi"/>
            <person name="Naomi Irish"/>
            <person name="Gemy Kaithakottil"/>
            <person name="Debby Ku"/>
            <person name="Aaliyah Providence"/>
            <person name="Felix Shaw"/>
            <person name="David Swarbreck"/>
            <person name="Chris Watkins"/>
            <person name="Ann M. McCartney"/>
            <person name="Giulio Formenti"/>
            <person name="Alice Mouton"/>
            <person name="Noel Vella"/>
            <person name="Bjorn M von Reumont"/>
            <person name="Adriana Vella"/>
            <person name="Wilfried Haerty"/>
        </authorList>
    </citation>
    <scope>NUCLEOTIDE SEQUENCE [LARGE SCALE GENOMIC DNA]</scope>
</reference>
<evidence type="ECO:0000256" key="2">
    <source>
        <dbReference type="ARBA" id="ARBA00004286"/>
    </source>
</evidence>
<evidence type="ECO:0000313" key="10">
    <source>
        <dbReference type="Proteomes" id="UP001642520"/>
    </source>
</evidence>
<evidence type="ECO:0000256" key="3">
    <source>
        <dbReference type="ARBA" id="ARBA00022454"/>
    </source>
</evidence>
<dbReference type="SUPFAM" id="SSF49879">
    <property type="entry name" value="SMAD/FHA domain"/>
    <property type="match status" value="1"/>
</dbReference>
<comment type="caution">
    <text evidence="9">The sequence shown here is derived from an EMBL/GenBank/DDBJ whole genome shotgun (WGS) entry which is preliminary data.</text>
</comment>
<evidence type="ECO:0000313" key="9">
    <source>
        <dbReference type="EMBL" id="CAL7933048.1"/>
    </source>
</evidence>
<evidence type="ECO:0000259" key="8">
    <source>
        <dbReference type="PROSITE" id="PS50006"/>
    </source>
</evidence>
<dbReference type="Gene3D" id="3.40.50.10190">
    <property type="entry name" value="BRCT domain"/>
    <property type="match status" value="1"/>
</dbReference>
<dbReference type="InterPro" id="IPR043014">
    <property type="entry name" value="Nibrin_BRCT2_sf"/>
</dbReference>
<evidence type="ECO:0000256" key="5">
    <source>
        <dbReference type="ARBA" id="ARBA00023204"/>
    </source>
</evidence>
<dbReference type="EMBL" id="CAXAJV020001280">
    <property type="protein sequence ID" value="CAL7933048.1"/>
    <property type="molecule type" value="Genomic_DNA"/>
</dbReference>
<accession>A0ABP1N0L2</accession>
<evidence type="ECO:0000256" key="1">
    <source>
        <dbReference type="ARBA" id="ARBA00004123"/>
    </source>
</evidence>
<evidence type="ECO:0000256" key="7">
    <source>
        <dbReference type="ARBA" id="ARBA00044757"/>
    </source>
</evidence>
<keyword evidence="4" id="KW-0227">DNA damage</keyword>
<dbReference type="Gene3D" id="2.60.200.20">
    <property type="match status" value="1"/>
</dbReference>
<keyword evidence="6" id="KW-0539">Nucleus</keyword>
<dbReference type="SUPFAM" id="SSF52113">
    <property type="entry name" value="BRCT domain"/>
    <property type="match status" value="1"/>
</dbReference>
<proteinExistence type="inferred from homology"/>
<keyword evidence="5" id="KW-0234">DNA repair</keyword>
<name>A0ABP1N0L2_XYLVO</name>
<gene>
    <name evidence="9" type="ORF">XYLVIOL_LOCUS270</name>
</gene>
<protein>
    <recommendedName>
        <fullName evidence="8">FHA domain-containing protein</fullName>
    </recommendedName>
</protein>
<comment type="similarity">
    <text evidence="7">Belongs to the Nibrin family.</text>
</comment>
<dbReference type="InterPro" id="IPR000253">
    <property type="entry name" value="FHA_dom"/>
</dbReference>
<dbReference type="Proteomes" id="UP001642520">
    <property type="component" value="Unassembled WGS sequence"/>
</dbReference>
<dbReference type="PROSITE" id="PS50006">
    <property type="entry name" value="FHA_DOMAIN"/>
    <property type="match status" value="1"/>
</dbReference>
<evidence type="ECO:0000256" key="4">
    <source>
        <dbReference type="ARBA" id="ARBA00022763"/>
    </source>
</evidence>
<dbReference type="Gene3D" id="3.40.50.10980">
    <property type="entry name" value="Nibrin, BRCT2 domain"/>
    <property type="match status" value="1"/>
</dbReference>
<comment type="subcellular location">
    <subcellularLocation>
        <location evidence="2">Chromosome</location>
    </subcellularLocation>
    <subcellularLocation>
        <location evidence="1">Nucleus</location>
    </subcellularLocation>
</comment>
<dbReference type="Pfam" id="PF00498">
    <property type="entry name" value="FHA"/>
    <property type="match status" value="1"/>
</dbReference>
<feature type="domain" description="FHA" evidence="8">
    <location>
        <begin position="20"/>
        <end position="74"/>
    </location>
</feature>
<organism evidence="9 10">
    <name type="scientific">Xylocopa violacea</name>
    <name type="common">Violet carpenter bee</name>
    <name type="synonym">Apis violacea</name>
    <dbReference type="NCBI Taxonomy" id="135666"/>
    <lineage>
        <taxon>Eukaryota</taxon>
        <taxon>Metazoa</taxon>
        <taxon>Ecdysozoa</taxon>
        <taxon>Arthropoda</taxon>
        <taxon>Hexapoda</taxon>
        <taxon>Insecta</taxon>
        <taxon>Pterygota</taxon>
        <taxon>Neoptera</taxon>
        <taxon>Endopterygota</taxon>
        <taxon>Hymenoptera</taxon>
        <taxon>Apocrita</taxon>
        <taxon>Aculeata</taxon>
        <taxon>Apoidea</taxon>
        <taxon>Anthophila</taxon>
        <taxon>Apidae</taxon>
        <taxon>Xylocopa</taxon>
        <taxon>Xylocopa</taxon>
    </lineage>
</organism>
<dbReference type="InterPro" id="IPR040227">
    <property type="entry name" value="Nibrin-rel"/>
</dbReference>
<dbReference type="InterPro" id="IPR036420">
    <property type="entry name" value="BRCT_dom_sf"/>
</dbReference>
<dbReference type="InterPro" id="IPR032429">
    <property type="entry name" value="Nibrin_BRCT2"/>
</dbReference>
<dbReference type="Pfam" id="PF16508">
    <property type="entry name" value="NIBRIN_BRCT_II"/>
    <property type="match status" value="1"/>
</dbReference>
<dbReference type="CDD" id="cd22667">
    <property type="entry name" value="FHA_NBN"/>
    <property type="match status" value="1"/>
</dbReference>
<sequence>MWYLVNAKGERLYLKPTVEVTFGRKKADVLFPDDESISRLHASICVTPKQIFEMGETTSTCRLKDLGSKYGTYICQENEMMAVSKDGYNLKPNDRVRLGLQNNIFLVVNTSIITVTSCLIEEDGIKLKSLMDHIDGAILNNWLKCCTHLTVTKATLTEKVTCAMASAIPIVTVNYWKRVKVAIENGEELPDAKQFIPLISEPFVNKEKLLISPDKKRTTLFQNLIFVLFSTQQYKIYGKIIQLAGGKSLLYSKKRLSTKELCAPNVVVLQYPNNEATQSTQNISPEYDLIYNVLQANNRKMVPEFEIPLAILHCSTDKYCNPLFKFSKLLKRSQTKCDSSEVLVLDTQDAVPNVKVLSNVLSNTILKSEVDAEYSNNRTEAVSEVCDEFNKPDSTHQDSVRKSKDEEKLNELNYIEETNDCSVDTLAVEETVDATCVKENSHYIPETNESELLNTSRSSESIQCFVDDTENVKILENNELKEQVEVIKEIPVTKVIDESINESFELEDAWFNENINANSTKICMRKKSNDLFEIDNSEDEDLEVQIVKSSSAERDVQEIREDDENLKTVKIVGRNKTESQNYRYSSKYSDDLEKSTSIDKSDVEYKINIRQNNSSNCVNQENSSTLSKSWFLRVNPGRKTFIKVFNRIPEKRITLSDMCVWDESMCSKKFKL</sequence>
<keyword evidence="3" id="KW-0158">Chromosome</keyword>
<dbReference type="CDD" id="cd17741">
    <property type="entry name" value="BRCT_nibrin"/>
    <property type="match status" value="1"/>
</dbReference>
<evidence type="ECO:0000256" key="6">
    <source>
        <dbReference type="ARBA" id="ARBA00023242"/>
    </source>
</evidence>
<dbReference type="PANTHER" id="PTHR12162:SF0">
    <property type="entry name" value="NIBRIN"/>
    <property type="match status" value="1"/>
</dbReference>
<keyword evidence="10" id="KW-1185">Reference proteome</keyword>
<dbReference type="PANTHER" id="PTHR12162">
    <property type="entry name" value="NIBRIN-RELATED"/>
    <property type="match status" value="1"/>
</dbReference>